<organism evidence="3 4">
    <name type="scientific">Telmatocola sphagniphila</name>
    <dbReference type="NCBI Taxonomy" id="1123043"/>
    <lineage>
        <taxon>Bacteria</taxon>
        <taxon>Pseudomonadati</taxon>
        <taxon>Planctomycetota</taxon>
        <taxon>Planctomycetia</taxon>
        <taxon>Gemmatales</taxon>
        <taxon>Gemmataceae</taxon>
    </lineage>
</organism>
<evidence type="ECO:0000259" key="2">
    <source>
        <dbReference type="Pfam" id="PF13360"/>
    </source>
</evidence>
<evidence type="ECO:0000313" key="3">
    <source>
        <dbReference type="EMBL" id="QVL34913.1"/>
    </source>
</evidence>
<dbReference type="PANTHER" id="PTHR34512:SF30">
    <property type="entry name" value="OUTER MEMBRANE PROTEIN ASSEMBLY FACTOR BAMB"/>
    <property type="match status" value="1"/>
</dbReference>
<keyword evidence="1" id="KW-0472">Membrane</keyword>
<dbReference type="InterPro" id="IPR011047">
    <property type="entry name" value="Quinoprotein_ADH-like_sf"/>
</dbReference>
<dbReference type="InterPro" id="IPR015943">
    <property type="entry name" value="WD40/YVTN_repeat-like_dom_sf"/>
</dbReference>
<feature type="domain" description="Pyrrolo-quinoline quinone repeat" evidence="2">
    <location>
        <begin position="128"/>
        <end position="363"/>
    </location>
</feature>
<dbReference type="InterPro" id="IPR002372">
    <property type="entry name" value="PQQ_rpt_dom"/>
</dbReference>
<dbReference type="InterPro" id="IPR018391">
    <property type="entry name" value="PQQ_b-propeller_rpt"/>
</dbReference>
<sequence length="573" mass="63010">MYDLRRWIAGSACSMAVGFGVWFAIQHTGQASSAEIGILPASAERVNLQGTSDHPMFGGTPNHNMVNPIDTDIPSKFEVGDAIWKSALGSRAYGGPTIANGRIFVGTNNENPRNNRDIDPTNKQPVDKGILMCFEEATGKFLWQSVHDKLPSGQVHDWPREGLCSTPTVVKDRVYYTTNRCTVVCADVDGCTKGAEGAEKQKYKTPTDSKIVWEFDMMKELNVFPHNMSDGSPLIIDDMLFLVTANGVDEGHINIPSPEAPSFIALNKNSGKLVWKSNLPGKHIMHGQWSNPVYGEIGGVKQVIFPGGDGWLYSFKPDTGDLLWKFDANPKDSKYDLGGKGTRSDFIGTPVIHQGKVFIGTGQDPEHFEGIGHYWCIDPTKGGKGVVDLSPELVTDGSVFPPKTKPNPNSAVVWHYGGAEKRANAKRDYVFGRTMSTACIIDDVLYISELAGYLHCLDAKTGKKFWQFDVKSAIWGSAYYVDGKVFIGNEDGDLFVFKHSKQPKDMDEVEIASQIADEKAAGKKLIEVRKAVEKEYLLAKIEIGEPIRSTPVVANGVLYVMTEKNLFAFGKKK</sequence>
<gene>
    <name evidence="3" type="ORF">KIH39_13135</name>
</gene>
<dbReference type="AlphaFoldDB" id="A0A8E6F0L0"/>
<dbReference type="SMART" id="SM00564">
    <property type="entry name" value="PQQ"/>
    <property type="match status" value="5"/>
</dbReference>
<accession>A0A8E6F0L0</accession>
<dbReference type="EMBL" id="CP074694">
    <property type="protein sequence ID" value="QVL34913.1"/>
    <property type="molecule type" value="Genomic_DNA"/>
</dbReference>
<dbReference type="Gene3D" id="2.130.10.10">
    <property type="entry name" value="YVTN repeat-like/Quinoprotein amine dehydrogenase"/>
    <property type="match status" value="2"/>
</dbReference>
<evidence type="ECO:0000313" key="4">
    <source>
        <dbReference type="Proteomes" id="UP000676194"/>
    </source>
</evidence>
<reference evidence="3" key="1">
    <citation type="submission" date="2021-05" db="EMBL/GenBank/DDBJ databases">
        <title>Complete genome sequence of the cellulolytic planctomycete Telmatocola sphagniphila SP2T and characterization of the first cellulase from planctomycetes.</title>
        <authorList>
            <person name="Rakitin A.L."/>
            <person name="Beletsky A.V."/>
            <person name="Naumoff D.G."/>
            <person name="Kulichevskaya I.S."/>
            <person name="Mardanov A.V."/>
            <person name="Ravin N.V."/>
            <person name="Dedysh S.N."/>
        </authorList>
    </citation>
    <scope>NUCLEOTIDE SEQUENCE</scope>
    <source>
        <strain evidence="3">SP2T</strain>
    </source>
</reference>
<proteinExistence type="predicted"/>
<protein>
    <submittedName>
        <fullName evidence="3">PQQ-binding-like beta-propeller repeat protein</fullName>
    </submittedName>
</protein>
<dbReference type="KEGG" id="tsph:KIH39_13135"/>
<evidence type="ECO:0000256" key="1">
    <source>
        <dbReference type="SAM" id="Phobius"/>
    </source>
</evidence>
<keyword evidence="4" id="KW-1185">Reference proteome</keyword>
<feature type="transmembrane region" description="Helical" evidence="1">
    <location>
        <begin position="7"/>
        <end position="25"/>
    </location>
</feature>
<name>A0A8E6F0L0_9BACT</name>
<dbReference type="Pfam" id="PF13360">
    <property type="entry name" value="PQQ_2"/>
    <property type="match status" value="2"/>
</dbReference>
<feature type="domain" description="Pyrrolo-quinoline quinone repeat" evidence="2">
    <location>
        <begin position="438"/>
        <end position="495"/>
    </location>
</feature>
<dbReference type="Gene3D" id="2.40.10.480">
    <property type="match status" value="1"/>
</dbReference>
<keyword evidence="1" id="KW-0812">Transmembrane</keyword>
<dbReference type="Proteomes" id="UP000676194">
    <property type="component" value="Chromosome"/>
</dbReference>
<dbReference type="PANTHER" id="PTHR34512">
    <property type="entry name" value="CELL SURFACE PROTEIN"/>
    <property type="match status" value="1"/>
</dbReference>
<keyword evidence="1" id="KW-1133">Transmembrane helix</keyword>
<dbReference type="SUPFAM" id="SSF50998">
    <property type="entry name" value="Quinoprotein alcohol dehydrogenase-like"/>
    <property type="match status" value="2"/>
</dbReference>